<reference evidence="1 2" key="1">
    <citation type="journal article" date="2022" name="DNA Res.">
        <title>Chromosomal-level genome assembly of the orchid tree Bauhinia variegata (Leguminosae; Cercidoideae) supports the allotetraploid origin hypothesis of Bauhinia.</title>
        <authorList>
            <person name="Zhong Y."/>
            <person name="Chen Y."/>
            <person name="Zheng D."/>
            <person name="Pang J."/>
            <person name="Liu Y."/>
            <person name="Luo S."/>
            <person name="Meng S."/>
            <person name="Qian L."/>
            <person name="Wei D."/>
            <person name="Dai S."/>
            <person name="Zhou R."/>
        </authorList>
    </citation>
    <scope>NUCLEOTIDE SEQUENCE [LARGE SCALE GENOMIC DNA]</scope>
    <source>
        <strain evidence="1">BV-YZ2020</strain>
    </source>
</reference>
<comment type="caution">
    <text evidence="1">The sequence shown here is derived from an EMBL/GenBank/DDBJ whole genome shotgun (WGS) entry which is preliminary data.</text>
</comment>
<gene>
    <name evidence="1" type="ORF">L6164_021093</name>
</gene>
<dbReference type="Proteomes" id="UP000828941">
    <property type="component" value="Chromosome 8"/>
</dbReference>
<evidence type="ECO:0000313" key="2">
    <source>
        <dbReference type="Proteomes" id="UP000828941"/>
    </source>
</evidence>
<dbReference type="EMBL" id="CM039433">
    <property type="protein sequence ID" value="KAI4328761.1"/>
    <property type="molecule type" value="Genomic_DNA"/>
</dbReference>
<organism evidence="1 2">
    <name type="scientific">Bauhinia variegata</name>
    <name type="common">Purple orchid tree</name>
    <name type="synonym">Phanera variegata</name>
    <dbReference type="NCBI Taxonomy" id="167791"/>
    <lineage>
        <taxon>Eukaryota</taxon>
        <taxon>Viridiplantae</taxon>
        <taxon>Streptophyta</taxon>
        <taxon>Embryophyta</taxon>
        <taxon>Tracheophyta</taxon>
        <taxon>Spermatophyta</taxon>
        <taxon>Magnoliopsida</taxon>
        <taxon>eudicotyledons</taxon>
        <taxon>Gunneridae</taxon>
        <taxon>Pentapetalae</taxon>
        <taxon>rosids</taxon>
        <taxon>fabids</taxon>
        <taxon>Fabales</taxon>
        <taxon>Fabaceae</taxon>
        <taxon>Cercidoideae</taxon>
        <taxon>Cercideae</taxon>
        <taxon>Bauhiniinae</taxon>
        <taxon>Bauhinia</taxon>
    </lineage>
</organism>
<name>A0ACB9MXK5_BAUVA</name>
<evidence type="ECO:0000313" key="1">
    <source>
        <dbReference type="EMBL" id="KAI4328761.1"/>
    </source>
</evidence>
<sequence length="303" mass="33288">MTMLRIDSKTKEASRCAVVTGANKGIGFEICRQLASNGITVLVTARDEKKGLEAVEKLRAYGFSDQLISFHQLDVTDSASIATLANFVKTHFKKLDILINNAGIPGADVDPDALLTWIKYRTIDGTKVTPQNFEAAEATVKTNYHGAKETIEALINLLQLSDSPKIINVSSNIGRLEYMPNGWPKEVLNDVENITEEKIQNILNQFLKDLKEGSLEIKGCWPISTPAYILSKAALNALTRILAKKYPSFCINAVHPGFVKTDMTQNLGVLTPNEGAESVVRLALLPNGSPSGLFFFREKETSF</sequence>
<keyword evidence="2" id="KW-1185">Reference proteome</keyword>
<protein>
    <submittedName>
        <fullName evidence="1">Uncharacterized protein</fullName>
    </submittedName>
</protein>
<accession>A0ACB9MXK5</accession>
<proteinExistence type="predicted"/>